<dbReference type="GO" id="GO:0030915">
    <property type="term" value="C:Smc5-Smc6 complex"/>
    <property type="evidence" value="ECO:0007669"/>
    <property type="project" value="InterPro"/>
</dbReference>
<comment type="pathway">
    <text evidence="2">Protein modification; protein sumoylation.</text>
</comment>
<dbReference type="Gene3D" id="3.30.40.10">
    <property type="entry name" value="Zinc/RING finger domain, C3HC4 (zinc finger)"/>
    <property type="match status" value="1"/>
</dbReference>
<evidence type="ECO:0000313" key="13">
    <source>
        <dbReference type="Proteomes" id="UP001213000"/>
    </source>
</evidence>
<dbReference type="PANTHER" id="PTHR21330:SF1">
    <property type="entry name" value="E3 SUMO-PROTEIN LIGASE NSE2"/>
    <property type="match status" value="1"/>
</dbReference>
<keyword evidence="6" id="KW-0863">Zinc-finger</keyword>
<keyword evidence="7" id="KW-0833">Ubl conjugation pathway</keyword>
<comment type="subcellular location">
    <subcellularLocation>
        <location evidence="1">Nucleus</location>
    </subcellularLocation>
</comment>
<evidence type="ECO:0000256" key="7">
    <source>
        <dbReference type="ARBA" id="ARBA00022786"/>
    </source>
</evidence>
<evidence type="ECO:0000256" key="9">
    <source>
        <dbReference type="ARBA" id="ARBA00023242"/>
    </source>
</evidence>
<evidence type="ECO:0000256" key="8">
    <source>
        <dbReference type="ARBA" id="ARBA00022833"/>
    </source>
</evidence>
<accession>A0AAD5VU96</accession>
<dbReference type="GO" id="GO:0005634">
    <property type="term" value="C:nucleus"/>
    <property type="evidence" value="ECO:0007669"/>
    <property type="project" value="UniProtKB-SubCell"/>
</dbReference>
<proteinExistence type="inferred from homology"/>
<evidence type="ECO:0000259" key="11">
    <source>
        <dbReference type="Pfam" id="PF11789"/>
    </source>
</evidence>
<feature type="compositionally biased region" description="Acidic residues" evidence="10">
    <location>
        <begin position="57"/>
        <end position="69"/>
    </location>
</feature>
<dbReference type="InterPro" id="IPR004181">
    <property type="entry name" value="Znf_MIZ"/>
</dbReference>
<evidence type="ECO:0000256" key="3">
    <source>
        <dbReference type="ARBA" id="ARBA00008212"/>
    </source>
</evidence>
<feature type="domain" description="SP-RING-type" evidence="11">
    <location>
        <begin position="233"/>
        <end position="290"/>
    </location>
</feature>
<dbReference type="CDD" id="cd16651">
    <property type="entry name" value="SPL-RING_NSE2"/>
    <property type="match status" value="1"/>
</dbReference>
<dbReference type="GO" id="GO:0016925">
    <property type="term" value="P:protein sumoylation"/>
    <property type="evidence" value="ECO:0007669"/>
    <property type="project" value="TreeGrafter"/>
</dbReference>
<evidence type="ECO:0000256" key="5">
    <source>
        <dbReference type="ARBA" id="ARBA00022723"/>
    </source>
</evidence>
<dbReference type="Proteomes" id="UP001213000">
    <property type="component" value="Unassembled WGS sequence"/>
</dbReference>
<evidence type="ECO:0000256" key="2">
    <source>
        <dbReference type="ARBA" id="ARBA00004718"/>
    </source>
</evidence>
<dbReference type="SUPFAM" id="SSF57850">
    <property type="entry name" value="RING/U-box"/>
    <property type="match status" value="1"/>
</dbReference>
<evidence type="ECO:0000256" key="4">
    <source>
        <dbReference type="ARBA" id="ARBA00022679"/>
    </source>
</evidence>
<protein>
    <recommendedName>
        <fullName evidence="11">SP-RING-type domain-containing protein</fullName>
    </recommendedName>
</protein>
<keyword evidence="13" id="KW-1185">Reference proteome</keyword>
<comment type="similarity">
    <text evidence="3">Belongs to the NSE2 family.</text>
</comment>
<dbReference type="EMBL" id="JANIEX010000366">
    <property type="protein sequence ID" value="KAJ3568114.1"/>
    <property type="molecule type" value="Genomic_DNA"/>
</dbReference>
<reference evidence="12" key="1">
    <citation type="submission" date="2022-07" db="EMBL/GenBank/DDBJ databases">
        <title>Genome Sequence of Leucocoprinus birnbaumii.</title>
        <authorList>
            <person name="Buettner E."/>
        </authorList>
    </citation>
    <scope>NUCLEOTIDE SEQUENCE</scope>
    <source>
        <strain evidence="12">VT141</strain>
    </source>
</reference>
<evidence type="ECO:0000256" key="10">
    <source>
        <dbReference type="SAM" id="MobiDB-lite"/>
    </source>
</evidence>
<dbReference type="GO" id="GO:0061665">
    <property type="term" value="F:SUMO ligase activity"/>
    <property type="evidence" value="ECO:0007669"/>
    <property type="project" value="TreeGrafter"/>
</dbReference>
<keyword evidence="8" id="KW-0862">Zinc</keyword>
<feature type="compositionally biased region" description="Basic residues" evidence="10">
    <location>
        <begin position="1"/>
        <end position="11"/>
    </location>
</feature>
<dbReference type="AlphaFoldDB" id="A0AAD5VU96"/>
<dbReference type="Pfam" id="PF11789">
    <property type="entry name" value="zf-Nse"/>
    <property type="match status" value="1"/>
</dbReference>
<dbReference type="InterPro" id="IPR026846">
    <property type="entry name" value="Nse2(Mms21)"/>
</dbReference>
<evidence type="ECO:0000313" key="12">
    <source>
        <dbReference type="EMBL" id="KAJ3568114.1"/>
    </source>
</evidence>
<dbReference type="GO" id="GO:0008270">
    <property type="term" value="F:zinc ion binding"/>
    <property type="evidence" value="ECO:0007669"/>
    <property type="project" value="UniProtKB-KW"/>
</dbReference>
<evidence type="ECO:0000256" key="6">
    <source>
        <dbReference type="ARBA" id="ARBA00022771"/>
    </source>
</evidence>
<comment type="caution">
    <text evidence="12">The sequence shown here is derived from an EMBL/GenBank/DDBJ whole genome shotgun (WGS) entry which is preliminary data.</text>
</comment>
<evidence type="ECO:0000256" key="1">
    <source>
        <dbReference type="ARBA" id="ARBA00004123"/>
    </source>
</evidence>
<gene>
    <name evidence="12" type="ORF">NP233_g5923</name>
</gene>
<sequence>MPATSSRRRAMRRNDMDDIEESANTQHAAQDDVEESDEPNNPRVKKPKSKQRAQQDVENDADSDSDDAIDIQNFPNQPLNHDQIRTLHGLGDDWQKVAEAISRPFDKYGMAAGALADLDDDDAKARVEEIDGYMRESLDFMAITSAHREALHKIHQRGVQGERLVEVGDLYIQEAKTNVRNYQKKTIRQKYAREEAYVAFKANVWEAQHPGMPMPPITEQLPREQGDNSDEDDDLEIGGVSQNYLCPITLTLLDDPYTSSVCGHSFSANAIKSTFRSPSALNKCPAAGCTKSFRLADCKPNKDLAKKVKAYKRRMEREREDSDAEEVID</sequence>
<dbReference type="GO" id="GO:0000724">
    <property type="term" value="P:double-strand break repair via homologous recombination"/>
    <property type="evidence" value="ECO:0007669"/>
    <property type="project" value="InterPro"/>
</dbReference>
<keyword evidence="4" id="KW-0808">Transferase</keyword>
<keyword evidence="5" id="KW-0479">Metal-binding</keyword>
<dbReference type="PANTHER" id="PTHR21330">
    <property type="entry name" value="E3 SUMO-PROTEIN LIGASE NSE2"/>
    <property type="match status" value="1"/>
</dbReference>
<feature type="region of interest" description="Disordered" evidence="10">
    <location>
        <begin position="1"/>
        <end position="83"/>
    </location>
</feature>
<dbReference type="InterPro" id="IPR013083">
    <property type="entry name" value="Znf_RING/FYVE/PHD"/>
</dbReference>
<organism evidence="12 13">
    <name type="scientific">Leucocoprinus birnbaumii</name>
    <dbReference type="NCBI Taxonomy" id="56174"/>
    <lineage>
        <taxon>Eukaryota</taxon>
        <taxon>Fungi</taxon>
        <taxon>Dikarya</taxon>
        <taxon>Basidiomycota</taxon>
        <taxon>Agaricomycotina</taxon>
        <taxon>Agaricomycetes</taxon>
        <taxon>Agaricomycetidae</taxon>
        <taxon>Agaricales</taxon>
        <taxon>Agaricineae</taxon>
        <taxon>Agaricaceae</taxon>
        <taxon>Leucocoprinus</taxon>
    </lineage>
</organism>
<keyword evidence="9" id="KW-0539">Nucleus</keyword>
<name>A0AAD5VU96_9AGAR</name>